<evidence type="ECO:0000259" key="8">
    <source>
        <dbReference type="PROSITE" id="PS50928"/>
    </source>
</evidence>
<dbReference type="PANTHER" id="PTHR43744">
    <property type="entry name" value="ABC TRANSPORTER PERMEASE PROTEIN MG189-RELATED-RELATED"/>
    <property type="match status" value="1"/>
</dbReference>
<comment type="similarity">
    <text evidence="7">Belongs to the binding-protein-dependent transport system permease family.</text>
</comment>
<comment type="caution">
    <text evidence="9">The sequence shown here is derived from an EMBL/GenBank/DDBJ whole genome shotgun (WGS) entry which is preliminary data.</text>
</comment>
<dbReference type="AlphaFoldDB" id="A0A4Q7WZ44"/>
<feature type="transmembrane region" description="Helical" evidence="7">
    <location>
        <begin position="27"/>
        <end position="52"/>
    </location>
</feature>
<dbReference type="InterPro" id="IPR000515">
    <property type="entry name" value="MetI-like"/>
</dbReference>
<dbReference type="EMBL" id="SHKR01000012">
    <property type="protein sequence ID" value="RZU15831.1"/>
    <property type="molecule type" value="Genomic_DNA"/>
</dbReference>
<evidence type="ECO:0000256" key="4">
    <source>
        <dbReference type="ARBA" id="ARBA00022692"/>
    </source>
</evidence>
<evidence type="ECO:0000256" key="7">
    <source>
        <dbReference type="RuleBase" id="RU363032"/>
    </source>
</evidence>
<comment type="subcellular location">
    <subcellularLocation>
        <location evidence="1 7">Cell membrane</location>
        <topology evidence="1 7">Multi-pass membrane protein</topology>
    </subcellularLocation>
</comment>
<evidence type="ECO:0000313" key="9">
    <source>
        <dbReference type="EMBL" id="RZU15831.1"/>
    </source>
</evidence>
<keyword evidence="6 7" id="KW-0472">Membrane</keyword>
<dbReference type="CDD" id="cd06261">
    <property type="entry name" value="TM_PBP2"/>
    <property type="match status" value="1"/>
</dbReference>
<keyword evidence="3" id="KW-1003">Cell membrane</keyword>
<keyword evidence="4 7" id="KW-0812">Transmembrane</keyword>
<proteinExistence type="inferred from homology"/>
<gene>
    <name evidence="9" type="ORF">EV645_3369</name>
</gene>
<evidence type="ECO:0000256" key="6">
    <source>
        <dbReference type="ARBA" id="ARBA00023136"/>
    </source>
</evidence>
<reference evidence="9 10" key="1">
    <citation type="journal article" date="2015" name="Stand. Genomic Sci.">
        <title>Genomic Encyclopedia of Bacterial and Archaeal Type Strains, Phase III: the genomes of soil and plant-associated and newly described type strains.</title>
        <authorList>
            <person name="Whitman W.B."/>
            <person name="Woyke T."/>
            <person name="Klenk H.P."/>
            <person name="Zhou Y."/>
            <person name="Lilburn T.G."/>
            <person name="Beck B.J."/>
            <person name="De Vos P."/>
            <person name="Vandamme P."/>
            <person name="Eisen J.A."/>
            <person name="Garrity G."/>
            <person name="Hugenholtz P."/>
            <person name="Kyrpides N.C."/>
        </authorList>
    </citation>
    <scope>NUCLEOTIDE SEQUENCE [LARGE SCALE GENOMIC DNA]</scope>
    <source>
        <strain evidence="9 10">VKM Ac-2540</strain>
    </source>
</reference>
<dbReference type="Gene3D" id="1.10.3720.10">
    <property type="entry name" value="MetI-like"/>
    <property type="match status" value="1"/>
</dbReference>
<dbReference type="GO" id="GO:0005886">
    <property type="term" value="C:plasma membrane"/>
    <property type="evidence" value="ECO:0007669"/>
    <property type="project" value="UniProtKB-SubCell"/>
</dbReference>
<keyword evidence="5 7" id="KW-1133">Transmembrane helix</keyword>
<dbReference type="PROSITE" id="PS50928">
    <property type="entry name" value="ABC_TM1"/>
    <property type="match status" value="1"/>
</dbReference>
<feature type="transmembrane region" description="Helical" evidence="7">
    <location>
        <begin position="275"/>
        <end position="297"/>
    </location>
</feature>
<feature type="transmembrane region" description="Helical" evidence="7">
    <location>
        <begin position="88"/>
        <end position="113"/>
    </location>
</feature>
<feature type="transmembrane region" description="Helical" evidence="7">
    <location>
        <begin position="125"/>
        <end position="150"/>
    </location>
</feature>
<evidence type="ECO:0000256" key="2">
    <source>
        <dbReference type="ARBA" id="ARBA00022448"/>
    </source>
</evidence>
<feature type="transmembrane region" description="Helical" evidence="7">
    <location>
        <begin position="198"/>
        <end position="223"/>
    </location>
</feature>
<feature type="transmembrane region" description="Helical" evidence="7">
    <location>
        <begin position="156"/>
        <end position="177"/>
    </location>
</feature>
<keyword evidence="2 7" id="KW-0813">Transport</keyword>
<dbReference type="PANTHER" id="PTHR43744:SF9">
    <property type="entry name" value="POLYGALACTURONAN_RHAMNOGALACTURONAN TRANSPORT SYSTEM PERMEASE PROTEIN YTCP"/>
    <property type="match status" value="1"/>
</dbReference>
<name>A0A4Q7WZ44_9ACTN</name>
<accession>A0A4Q7WZ44</accession>
<organism evidence="9 10">
    <name type="scientific">Kribbella rubisoli</name>
    <dbReference type="NCBI Taxonomy" id="3075929"/>
    <lineage>
        <taxon>Bacteria</taxon>
        <taxon>Bacillati</taxon>
        <taxon>Actinomycetota</taxon>
        <taxon>Actinomycetes</taxon>
        <taxon>Propionibacteriales</taxon>
        <taxon>Kribbellaceae</taxon>
        <taxon>Kribbella</taxon>
    </lineage>
</organism>
<sequence>MVTETAPPAKAHRPARHSPPAFNLRRLAIHCGLAIVALGFVTPLIIVLSASFSSESAITDNGYSPLPQRFSATAYRYVLGDPGKIVQAYGVSILVTVTGTIVSLTIMSMLAYTLSRNDYRLRRPLSFYVLFTMIFNGGLVPTYILITQYLHLQNTLLVLVLPYVVTPWYLLLLRTYFSQLPKDIMDAARIDGAGEWRVFTGIVLPLSKPALATVGLFVMLLYWNDWWLGLLYITDDRLAPLQLYLYRILTNIDYAASNSQLAGTTIAIPIQTVRMAVAVLAIGPIVAAFFFIQRFLIRGIALGGLKD</sequence>
<evidence type="ECO:0000313" key="10">
    <source>
        <dbReference type="Proteomes" id="UP000292027"/>
    </source>
</evidence>
<keyword evidence="10" id="KW-1185">Reference proteome</keyword>
<evidence type="ECO:0000256" key="3">
    <source>
        <dbReference type="ARBA" id="ARBA00022475"/>
    </source>
</evidence>
<feature type="domain" description="ABC transmembrane type-1" evidence="8">
    <location>
        <begin position="89"/>
        <end position="283"/>
    </location>
</feature>
<dbReference type="SUPFAM" id="SSF161098">
    <property type="entry name" value="MetI-like"/>
    <property type="match status" value="1"/>
</dbReference>
<protein>
    <submittedName>
        <fullName evidence="9">Aldouronate transport system permease protein</fullName>
    </submittedName>
</protein>
<dbReference type="Pfam" id="PF00528">
    <property type="entry name" value="BPD_transp_1"/>
    <property type="match status" value="1"/>
</dbReference>
<evidence type="ECO:0000256" key="1">
    <source>
        <dbReference type="ARBA" id="ARBA00004651"/>
    </source>
</evidence>
<dbReference type="GO" id="GO:0055085">
    <property type="term" value="P:transmembrane transport"/>
    <property type="evidence" value="ECO:0007669"/>
    <property type="project" value="InterPro"/>
</dbReference>
<evidence type="ECO:0000256" key="5">
    <source>
        <dbReference type="ARBA" id="ARBA00022989"/>
    </source>
</evidence>
<dbReference type="Proteomes" id="UP000292027">
    <property type="component" value="Unassembled WGS sequence"/>
</dbReference>
<dbReference type="InterPro" id="IPR035906">
    <property type="entry name" value="MetI-like_sf"/>
</dbReference>